<feature type="chain" id="PRO_5046911147" evidence="2">
    <location>
        <begin position="23"/>
        <end position="350"/>
    </location>
</feature>
<dbReference type="RefSeq" id="WP_219545229.1">
    <property type="nucleotide sequence ID" value="NZ_JAHKRN010000014.1"/>
</dbReference>
<evidence type="ECO:0000256" key="2">
    <source>
        <dbReference type="SAM" id="SignalP"/>
    </source>
</evidence>
<comment type="caution">
    <text evidence="3">The sequence shown here is derived from an EMBL/GenBank/DDBJ whole genome shotgun (WGS) entry which is preliminary data.</text>
</comment>
<dbReference type="EMBL" id="JBHSNW010000019">
    <property type="protein sequence ID" value="MFC5819512.1"/>
    <property type="molecule type" value="Genomic_DNA"/>
</dbReference>
<sequence>MISRLRLSAAAALLLAATACGAGGSGGGTGVTSAVPADAPPALRTLIQAAQKEGELVWYSVPAENIAKAVSDDFAKKYGIKVKFIRLTSSDLAQRFAAEAESGKPAADLFVGSYTPFIPEALSKGWTVKLADAGIPDYPNGYPDKYLLPDDGTAVVQVQPSGIAVNSQEAGGAIKDWKDILDPKWKGKVILVDPRTSAAYTPFWNLIVKEYGEEFLTELKAQDPIVAPGSAPATQQLAAGEGAIVMPGVQSIADDLKAKGAPVEYVQPEASTGPEIVPGLAAKAVHPNAARLFVHYLMSKEGNARLNAMPGSGSPLDPASLPARYAFNRDLTGTTSERIHTLLGLGEAGT</sequence>
<dbReference type="Pfam" id="PF13343">
    <property type="entry name" value="SBP_bac_6"/>
    <property type="match status" value="1"/>
</dbReference>
<keyword evidence="1 2" id="KW-0732">Signal</keyword>
<dbReference type="Proteomes" id="UP001596096">
    <property type="component" value="Unassembled WGS sequence"/>
</dbReference>
<protein>
    <submittedName>
        <fullName evidence="3">ABC transporter substrate-binding protein</fullName>
    </submittedName>
</protein>
<name>A0ABW1C2I6_9ACTN</name>
<accession>A0ABW1C2I6</accession>
<dbReference type="PANTHER" id="PTHR30006">
    <property type="entry name" value="THIAMINE-BINDING PERIPLASMIC PROTEIN-RELATED"/>
    <property type="match status" value="1"/>
</dbReference>
<keyword evidence="4" id="KW-1185">Reference proteome</keyword>
<evidence type="ECO:0000256" key="1">
    <source>
        <dbReference type="ARBA" id="ARBA00022729"/>
    </source>
</evidence>
<evidence type="ECO:0000313" key="3">
    <source>
        <dbReference type="EMBL" id="MFC5819512.1"/>
    </source>
</evidence>
<dbReference type="PANTHER" id="PTHR30006:SF2">
    <property type="entry name" value="ABC TRANSPORTER SUBSTRATE-BINDING PROTEIN"/>
    <property type="match status" value="1"/>
</dbReference>
<gene>
    <name evidence="3" type="ORF">ACFPUY_30805</name>
</gene>
<dbReference type="PROSITE" id="PS51257">
    <property type="entry name" value="PROKAR_LIPOPROTEIN"/>
    <property type="match status" value="1"/>
</dbReference>
<evidence type="ECO:0000313" key="4">
    <source>
        <dbReference type="Proteomes" id="UP001596096"/>
    </source>
</evidence>
<proteinExistence type="predicted"/>
<reference evidence="4" key="1">
    <citation type="journal article" date="2019" name="Int. J. Syst. Evol. Microbiol.">
        <title>The Global Catalogue of Microorganisms (GCM) 10K type strain sequencing project: providing services to taxonomists for standard genome sequencing and annotation.</title>
        <authorList>
            <consortium name="The Broad Institute Genomics Platform"/>
            <consortium name="The Broad Institute Genome Sequencing Center for Infectious Disease"/>
            <person name="Wu L."/>
            <person name="Ma J."/>
        </authorList>
    </citation>
    <scope>NUCLEOTIDE SEQUENCE [LARGE SCALE GENOMIC DNA]</scope>
    <source>
        <strain evidence="4">CGMCC 4.7106</strain>
    </source>
</reference>
<feature type="signal peptide" evidence="2">
    <location>
        <begin position="1"/>
        <end position="22"/>
    </location>
</feature>
<organism evidence="3 4">
    <name type="scientific">Nonomuraea harbinensis</name>
    <dbReference type="NCBI Taxonomy" id="1286938"/>
    <lineage>
        <taxon>Bacteria</taxon>
        <taxon>Bacillati</taxon>
        <taxon>Actinomycetota</taxon>
        <taxon>Actinomycetes</taxon>
        <taxon>Streptosporangiales</taxon>
        <taxon>Streptosporangiaceae</taxon>
        <taxon>Nonomuraea</taxon>
    </lineage>
</organism>